<evidence type="ECO:0000313" key="2">
    <source>
        <dbReference type="EMBL" id="HJC23802.1"/>
    </source>
</evidence>
<gene>
    <name evidence="2" type="ORF">H9761_08870</name>
</gene>
<feature type="compositionally biased region" description="Basic and acidic residues" evidence="1">
    <location>
        <begin position="69"/>
        <end position="82"/>
    </location>
</feature>
<dbReference type="EMBL" id="DWWS01000031">
    <property type="protein sequence ID" value="HJC23802.1"/>
    <property type="molecule type" value="Genomic_DNA"/>
</dbReference>
<reference evidence="2" key="2">
    <citation type="submission" date="2021-04" db="EMBL/GenBank/DDBJ databases">
        <authorList>
            <person name="Gilroy R."/>
        </authorList>
    </citation>
    <scope>NUCLEOTIDE SEQUENCE</scope>
    <source>
        <strain evidence="2">USAMLcec2-132</strain>
    </source>
</reference>
<protein>
    <submittedName>
        <fullName evidence="2">Rpn family recombination-promoting nuclease/putative transposase</fullName>
    </submittedName>
</protein>
<evidence type="ECO:0000313" key="3">
    <source>
        <dbReference type="Proteomes" id="UP000823891"/>
    </source>
</evidence>
<feature type="region of interest" description="Disordered" evidence="1">
    <location>
        <begin position="115"/>
        <end position="154"/>
    </location>
</feature>
<feature type="compositionally biased region" description="Polar residues" evidence="1">
    <location>
        <begin position="126"/>
        <end position="139"/>
    </location>
</feature>
<comment type="caution">
    <text evidence="2">The sequence shown here is derived from an EMBL/GenBank/DDBJ whole genome shotgun (WGS) entry which is preliminary data.</text>
</comment>
<reference evidence="2" key="1">
    <citation type="journal article" date="2021" name="PeerJ">
        <title>Extensive microbial diversity within the chicken gut microbiome revealed by metagenomics and culture.</title>
        <authorList>
            <person name="Gilroy R."/>
            <person name="Ravi A."/>
            <person name="Getino M."/>
            <person name="Pursley I."/>
            <person name="Horton D.L."/>
            <person name="Alikhan N.F."/>
            <person name="Baker D."/>
            <person name="Gharbi K."/>
            <person name="Hall N."/>
            <person name="Watson M."/>
            <person name="Adriaenssens E.M."/>
            <person name="Foster-Nyarko E."/>
            <person name="Jarju S."/>
            <person name="Secka A."/>
            <person name="Antonio M."/>
            <person name="Oren A."/>
            <person name="Chaudhuri R.R."/>
            <person name="La Ragione R."/>
            <person name="Hildebrand F."/>
            <person name="Pallen M.J."/>
        </authorList>
    </citation>
    <scope>NUCLEOTIDE SEQUENCE</scope>
    <source>
        <strain evidence="2">USAMLcec2-132</strain>
    </source>
</reference>
<dbReference type="Proteomes" id="UP000823891">
    <property type="component" value="Unassembled WGS sequence"/>
</dbReference>
<sequence>MKQKTMLYEALETAGAKAQYDEHVKRLLSFRPVISQILIRSMTEYAGRTAEEAAAWIEPDTAPSPAQARETEERKTQERDADLPDAPLVGKTEESRWPGTGITIYDLRFQVQVPEQQRPGSPVPESCTSKSSAPELQTSKPHTPKPHTPESAGRGPIVLVNLEAQKKFYQKYRLVTRGIFYGAKMLCEQYGRQFDHSDYQKLKKVYTIWICMNAPNYIGNAMVEYKLAKHDRIGNMPEQEKNYDKLSVILICLNTKKGLGEEGGIHHFLNVLLSPSMDMAEKERILSGVYGMELETSIRKELKEMCNLSEAIEEQALRKGRKEGRKAGRKEGSLTGDAIRLVKSAEAAMKSFHVDLKTACEGIGASLEEYDRAIRLLKR</sequence>
<feature type="region of interest" description="Disordered" evidence="1">
    <location>
        <begin position="53"/>
        <end position="97"/>
    </location>
</feature>
<evidence type="ECO:0000256" key="1">
    <source>
        <dbReference type="SAM" id="MobiDB-lite"/>
    </source>
</evidence>
<name>A0A9D2NGA7_9FIRM</name>
<organism evidence="2 3">
    <name type="scientific">Candidatus Eisenbergiella merdavium</name>
    <dbReference type="NCBI Taxonomy" id="2838551"/>
    <lineage>
        <taxon>Bacteria</taxon>
        <taxon>Bacillati</taxon>
        <taxon>Bacillota</taxon>
        <taxon>Clostridia</taxon>
        <taxon>Lachnospirales</taxon>
        <taxon>Lachnospiraceae</taxon>
        <taxon>Eisenbergiella</taxon>
    </lineage>
</organism>
<dbReference type="AlphaFoldDB" id="A0A9D2NGA7"/>
<proteinExistence type="predicted"/>
<accession>A0A9D2NGA7</accession>